<protein>
    <submittedName>
        <fullName evidence="3">Disease resistance At4g27190-like</fullName>
    </submittedName>
</protein>
<dbReference type="OrthoDB" id="664960at2759"/>
<comment type="caution">
    <text evidence="3">The sequence shown here is derived from an EMBL/GenBank/DDBJ whole genome shotgun (WGS) entry which is preliminary data.</text>
</comment>
<evidence type="ECO:0000256" key="1">
    <source>
        <dbReference type="ARBA" id="ARBA00022821"/>
    </source>
</evidence>
<evidence type="ECO:0000313" key="4">
    <source>
        <dbReference type="Proteomes" id="UP000594638"/>
    </source>
</evidence>
<reference evidence="3 4" key="1">
    <citation type="submission" date="2019-12" db="EMBL/GenBank/DDBJ databases">
        <authorList>
            <person name="Alioto T."/>
            <person name="Alioto T."/>
            <person name="Gomez Garrido J."/>
        </authorList>
    </citation>
    <scope>NUCLEOTIDE SEQUENCE [LARGE SCALE GENOMIC DNA]</scope>
</reference>
<dbReference type="GO" id="GO:0043531">
    <property type="term" value="F:ADP binding"/>
    <property type="evidence" value="ECO:0007669"/>
    <property type="project" value="InterPro"/>
</dbReference>
<organism evidence="3 4">
    <name type="scientific">Olea europaea subsp. europaea</name>
    <dbReference type="NCBI Taxonomy" id="158383"/>
    <lineage>
        <taxon>Eukaryota</taxon>
        <taxon>Viridiplantae</taxon>
        <taxon>Streptophyta</taxon>
        <taxon>Embryophyta</taxon>
        <taxon>Tracheophyta</taxon>
        <taxon>Spermatophyta</taxon>
        <taxon>Magnoliopsida</taxon>
        <taxon>eudicotyledons</taxon>
        <taxon>Gunneridae</taxon>
        <taxon>Pentapetalae</taxon>
        <taxon>asterids</taxon>
        <taxon>lamiids</taxon>
        <taxon>Lamiales</taxon>
        <taxon>Oleaceae</taxon>
        <taxon>Oleeae</taxon>
        <taxon>Olea</taxon>
    </lineage>
</organism>
<evidence type="ECO:0000313" key="3">
    <source>
        <dbReference type="EMBL" id="CAA2997484.1"/>
    </source>
</evidence>
<dbReference type="Gene3D" id="3.40.50.300">
    <property type="entry name" value="P-loop containing nucleotide triphosphate hydrolases"/>
    <property type="match status" value="1"/>
</dbReference>
<evidence type="ECO:0000259" key="2">
    <source>
        <dbReference type="Pfam" id="PF00931"/>
    </source>
</evidence>
<dbReference type="InterPro" id="IPR050905">
    <property type="entry name" value="Plant_NBS-LRR"/>
</dbReference>
<keyword evidence="1" id="KW-0611">Plant defense</keyword>
<name>A0A8S0SZ14_OLEEU</name>
<dbReference type="InterPro" id="IPR027417">
    <property type="entry name" value="P-loop_NTPase"/>
</dbReference>
<sequence>MAVLKDKVVSIIGFCGMPGVGKTTVANEVANEVKVDEVFDDVAIAVVSQDPDIQIAFLSELELMFPSLDYLHIEECPVATKLGLKQLLSAPKLDKAQYRCERTTNLLILSVLLRMQEAQQENCLLVFGWTDGR</sequence>
<gene>
    <name evidence="3" type="ORF">OLEA9_A036631</name>
</gene>
<dbReference type="PANTHER" id="PTHR33463">
    <property type="entry name" value="NB-ARC DOMAIN-CONTAINING PROTEIN-RELATED"/>
    <property type="match status" value="1"/>
</dbReference>
<feature type="domain" description="NB-ARC" evidence="2">
    <location>
        <begin position="7"/>
        <end position="53"/>
    </location>
</feature>
<dbReference type="PANTHER" id="PTHR33463:SF198">
    <property type="entry name" value="RPP4C3"/>
    <property type="match status" value="1"/>
</dbReference>
<dbReference type="SUPFAM" id="SSF52540">
    <property type="entry name" value="P-loop containing nucleoside triphosphate hydrolases"/>
    <property type="match status" value="1"/>
</dbReference>
<dbReference type="AlphaFoldDB" id="A0A8S0SZ14"/>
<dbReference type="Gramene" id="OE9A036631T1">
    <property type="protein sequence ID" value="OE9A036631C1"/>
    <property type="gene ID" value="OE9A036631"/>
</dbReference>
<dbReference type="Pfam" id="PF00931">
    <property type="entry name" value="NB-ARC"/>
    <property type="match status" value="1"/>
</dbReference>
<proteinExistence type="predicted"/>
<dbReference type="Proteomes" id="UP000594638">
    <property type="component" value="Unassembled WGS sequence"/>
</dbReference>
<dbReference type="InterPro" id="IPR002182">
    <property type="entry name" value="NB-ARC"/>
</dbReference>
<keyword evidence="4" id="KW-1185">Reference proteome</keyword>
<dbReference type="EMBL" id="CACTIH010005558">
    <property type="protein sequence ID" value="CAA2997484.1"/>
    <property type="molecule type" value="Genomic_DNA"/>
</dbReference>
<accession>A0A8S0SZ14</accession>